<keyword evidence="4" id="KW-1185">Reference proteome</keyword>
<name>A0A8J2V9S3_9FLAO</name>
<proteinExistence type="predicted"/>
<accession>A0A8J2V9S3</accession>
<evidence type="ECO:0000313" key="4">
    <source>
        <dbReference type="Proteomes" id="UP000652231"/>
    </source>
</evidence>
<feature type="transmembrane region" description="Helical" evidence="2">
    <location>
        <begin position="55"/>
        <end position="75"/>
    </location>
</feature>
<dbReference type="Pfam" id="PF07977">
    <property type="entry name" value="FabA"/>
    <property type="match status" value="1"/>
</dbReference>
<reference evidence="3" key="1">
    <citation type="journal article" date="2014" name="Int. J. Syst. Evol. Microbiol.">
        <title>Complete genome sequence of Corynebacterium casei LMG S-19264T (=DSM 44701T), isolated from a smear-ripened cheese.</title>
        <authorList>
            <consortium name="US DOE Joint Genome Institute (JGI-PGF)"/>
            <person name="Walter F."/>
            <person name="Albersmeier A."/>
            <person name="Kalinowski J."/>
            <person name="Ruckert C."/>
        </authorList>
    </citation>
    <scope>NUCLEOTIDE SEQUENCE</scope>
    <source>
        <strain evidence="3">CGMCC 1.12924</strain>
    </source>
</reference>
<dbReference type="AlphaFoldDB" id="A0A8J2V9S3"/>
<dbReference type="PANTHER" id="PTHR30272">
    <property type="entry name" value="3-HYDROXYACYL-[ACYL-CARRIER-PROTEIN] DEHYDRATASE"/>
    <property type="match status" value="1"/>
</dbReference>
<evidence type="ECO:0000313" key="3">
    <source>
        <dbReference type="EMBL" id="GGD93530.1"/>
    </source>
</evidence>
<keyword evidence="2" id="KW-0812">Transmembrane</keyword>
<keyword evidence="1" id="KW-0456">Lyase</keyword>
<evidence type="ECO:0000256" key="1">
    <source>
        <dbReference type="ARBA" id="ARBA00023239"/>
    </source>
</evidence>
<reference evidence="3" key="2">
    <citation type="submission" date="2020-09" db="EMBL/GenBank/DDBJ databases">
        <authorList>
            <person name="Sun Q."/>
            <person name="Zhou Y."/>
        </authorList>
    </citation>
    <scope>NUCLEOTIDE SEQUENCE</scope>
    <source>
        <strain evidence="3">CGMCC 1.12924</strain>
    </source>
</reference>
<dbReference type="CDD" id="cd00493">
    <property type="entry name" value="FabA_FabZ"/>
    <property type="match status" value="1"/>
</dbReference>
<sequence>MTTETLLTYLPYGPDFLFLDSIEELSELGIKGHYHFKPELWFYASHFKNQPVTPGVILIECMAQIGLVCFGIYLISKEDTTREVSQTGLALSSSEIDFYKPVYPDEKVTVVSDIVYFRFNKLKCKVKMLNSQNELVCKGVLSGMLTV</sequence>
<dbReference type="GO" id="GO:0016829">
    <property type="term" value="F:lyase activity"/>
    <property type="evidence" value="ECO:0007669"/>
    <property type="project" value="UniProtKB-KW"/>
</dbReference>
<dbReference type="Gene3D" id="3.10.129.10">
    <property type="entry name" value="Hotdog Thioesterase"/>
    <property type="match status" value="1"/>
</dbReference>
<comment type="caution">
    <text evidence="3">The sequence shown here is derived from an EMBL/GenBank/DDBJ whole genome shotgun (WGS) entry which is preliminary data.</text>
</comment>
<keyword evidence="2" id="KW-0472">Membrane</keyword>
<organism evidence="3 4">
    <name type="scientific">Planktosalinus lacus</name>
    <dbReference type="NCBI Taxonomy" id="1526573"/>
    <lineage>
        <taxon>Bacteria</taxon>
        <taxon>Pseudomonadati</taxon>
        <taxon>Bacteroidota</taxon>
        <taxon>Flavobacteriia</taxon>
        <taxon>Flavobacteriales</taxon>
        <taxon>Flavobacteriaceae</taxon>
        <taxon>Planktosalinus</taxon>
    </lineage>
</organism>
<keyword evidence="2" id="KW-1133">Transmembrane helix</keyword>
<protein>
    <submittedName>
        <fullName evidence="3">Beta-hydroxyacyl-ACP dehydratase</fullName>
    </submittedName>
</protein>
<gene>
    <name evidence="3" type="ORF">GCM10011312_16650</name>
</gene>
<dbReference type="PANTHER" id="PTHR30272:SF1">
    <property type="entry name" value="3-HYDROXYACYL-[ACYL-CARRIER-PROTEIN] DEHYDRATASE"/>
    <property type="match status" value="1"/>
</dbReference>
<dbReference type="EMBL" id="BMGK01000006">
    <property type="protein sequence ID" value="GGD93530.1"/>
    <property type="molecule type" value="Genomic_DNA"/>
</dbReference>
<dbReference type="Proteomes" id="UP000652231">
    <property type="component" value="Unassembled WGS sequence"/>
</dbReference>
<dbReference type="InterPro" id="IPR029069">
    <property type="entry name" value="HotDog_dom_sf"/>
</dbReference>
<dbReference type="RefSeq" id="WP_188441466.1">
    <property type="nucleotide sequence ID" value="NZ_BMGK01000006.1"/>
</dbReference>
<evidence type="ECO:0000256" key="2">
    <source>
        <dbReference type="SAM" id="Phobius"/>
    </source>
</evidence>
<dbReference type="InterPro" id="IPR013114">
    <property type="entry name" value="FabA_FabZ"/>
</dbReference>
<dbReference type="SUPFAM" id="SSF54637">
    <property type="entry name" value="Thioesterase/thiol ester dehydrase-isomerase"/>
    <property type="match status" value="1"/>
</dbReference>